<name>R6TU60_9BACT</name>
<organism evidence="2 3">
    <name type="scientific">Candidatus Colimorpha enterica</name>
    <dbReference type="NCBI Taxonomy" id="3083063"/>
    <lineage>
        <taxon>Bacteria</taxon>
        <taxon>Pseudomonadati</taxon>
        <taxon>Bacteroidota</taxon>
        <taxon>Bacteroidia</taxon>
        <taxon>Bacteroidales</taxon>
        <taxon>Candidatus Colimorpha</taxon>
    </lineage>
</organism>
<dbReference type="InterPro" id="IPR041657">
    <property type="entry name" value="HTH_17"/>
</dbReference>
<sequence length="201" mass="24098">MTENLKYYEAIRREYPETISKDQFYRIAHISKATALHLLQHGLVPCKDTGKKTRRYTIRTDDVIFYLIDRQIHPEIYRAPDKWYQERSGHYNSRITYRNELAKLTDDEKMDFHKMLEHEMESYGDLLIIVDVADITGYCDTTIHRWINAKKLKAFYISGKFMIPKLSLADFLVSQYSFDITRKTWKHMLLIRNFLDQLETT</sequence>
<dbReference type="Proteomes" id="UP000017938">
    <property type="component" value="Unassembled WGS sequence"/>
</dbReference>
<evidence type="ECO:0000313" key="2">
    <source>
        <dbReference type="EMBL" id="CDC76973.1"/>
    </source>
</evidence>
<evidence type="ECO:0000313" key="3">
    <source>
        <dbReference type="Proteomes" id="UP000017938"/>
    </source>
</evidence>
<protein>
    <recommendedName>
        <fullName evidence="1">Helix-turn-helix domain-containing protein</fullName>
    </recommendedName>
</protein>
<dbReference type="EMBL" id="CBFW010000411">
    <property type="protein sequence ID" value="CDC76973.1"/>
    <property type="molecule type" value="Genomic_DNA"/>
</dbReference>
<dbReference type="AlphaFoldDB" id="R6TU60"/>
<comment type="caution">
    <text evidence="2">The sequence shown here is derived from an EMBL/GenBank/DDBJ whole genome shotgun (WGS) entry which is preliminary data.</text>
</comment>
<accession>R6TU60</accession>
<feature type="domain" description="Helix-turn-helix" evidence="1">
    <location>
        <begin position="131"/>
        <end position="172"/>
    </location>
</feature>
<gene>
    <name evidence="2" type="ORF">BN580_00237</name>
</gene>
<dbReference type="Pfam" id="PF12728">
    <property type="entry name" value="HTH_17"/>
    <property type="match status" value="1"/>
</dbReference>
<proteinExistence type="predicted"/>
<evidence type="ECO:0000259" key="1">
    <source>
        <dbReference type="Pfam" id="PF12728"/>
    </source>
</evidence>
<reference evidence="2" key="1">
    <citation type="submission" date="2012-11" db="EMBL/GenBank/DDBJ databases">
        <title>Dependencies among metagenomic species, viruses, plasmids and units of genetic variation.</title>
        <authorList>
            <person name="Nielsen H.B."/>
            <person name="Almeida M."/>
            <person name="Juncker A.S."/>
            <person name="Rasmussen S."/>
            <person name="Li J."/>
            <person name="Sunagawa S."/>
            <person name="Plichta D."/>
            <person name="Gautier L."/>
            <person name="Le Chatelier E."/>
            <person name="Peletier E."/>
            <person name="Bonde I."/>
            <person name="Nielsen T."/>
            <person name="Manichanh C."/>
            <person name="Arumugam M."/>
            <person name="Batto J."/>
            <person name="Santos M.B.Q.D."/>
            <person name="Blom N."/>
            <person name="Borruel N."/>
            <person name="Burgdorf K.S."/>
            <person name="Boumezbeur F."/>
            <person name="Casellas F."/>
            <person name="Dore J."/>
            <person name="Guarner F."/>
            <person name="Hansen T."/>
            <person name="Hildebrand F."/>
            <person name="Kaas R.S."/>
            <person name="Kennedy S."/>
            <person name="Kristiansen K."/>
            <person name="Kultima J.R."/>
            <person name="Leonard P."/>
            <person name="Levenez F."/>
            <person name="Lund O."/>
            <person name="Moumen B."/>
            <person name="Le Paslier D."/>
            <person name="Pons N."/>
            <person name="Pedersen O."/>
            <person name="Prifti E."/>
            <person name="Qin J."/>
            <person name="Raes J."/>
            <person name="Tap J."/>
            <person name="Tims S."/>
            <person name="Ussery D.W."/>
            <person name="Yamada T."/>
            <person name="MetaHit consortium"/>
            <person name="Renault P."/>
            <person name="Sicheritz-Ponten T."/>
            <person name="Bork P."/>
            <person name="Wang J."/>
            <person name="Brunak S."/>
            <person name="Ehrlich S.D."/>
        </authorList>
    </citation>
    <scope>NUCLEOTIDE SEQUENCE [LARGE SCALE GENOMIC DNA]</scope>
</reference>